<comment type="similarity">
    <text evidence="2 6">Belongs to the SCC2/Nipped-B family.</text>
</comment>
<dbReference type="PANTHER" id="PTHR21704:SF18">
    <property type="entry name" value="NIPPED-B-LIKE PROTEIN"/>
    <property type="match status" value="1"/>
</dbReference>
<dbReference type="Pfam" id="PF12830">
    <property type="entry name" value="Nipped-B_C"/>
    <property type="match status" value="1"/>
</dbReference>
<dbReference type="GO" id="GO:0034087">
    <property type="term" value="P:establishment of mitotic sister chromatid cohesion"/>
    <property type="evidence" value="ECO:0007669"/>
    <property type="project" value="TreeGrafter"/>
</dbReference>
<dbReference type="GO" id="GO:0071169">
    <property type="term" value="P:establishment of protein localization to chromatin"/>
    <property type="evidence" value="ECO:0007669"/>
    <property type="project" value="TreeGrafter"/>
</dbReference>
<evidence type="ECO:0000256" key="6">
    <source>
        <dbReference type="RuleBase" id="RU364107"/>
    </source>
</evidence>
<feature type="domain" description="Sister chromatid cohesion C-terminal" evidence="7">
    <location>
        <begin position="1190"/>
        <end position="1369"/>
    </location>
</feature>
<dbReference type="CDD" id="cd23958">
    <property type="entry name" value="SCC2"/>
    <property type="match status" value="1"/>
</dbReference>
<sequence>MSNFPGEDIDIPKRLLESLEGQPLNYLIPKSGLSDLIDPTRGASMPLVGNAFSSPSSETLDQSSQCIVELDTKKSKYMFRRPKNWKSSENNGAESAPDMMEGLSPLAKQCLMASNIEVHSDDIQDESKVLPKKVEKHKLDATETHTIDLNVEANTKKMKVGSNVTVNLASLAQRYMGDLMAFLDEIEKDSTSEYRNVEYWTMLPTKNYVLTEECLAKLQMAMNNSLSIRGSVGNISVDKLIKLLDILVINIKMAESNDMEELEDQTLNRIAHASVSLIFTTFLLEGNDKRLSLERYILTPLEFIGNSVRKIKKSLTDLTALRTELSLLHQSISLLPSYIYQKPFLDKGLITKLIYIFTDLLMDNELDSVSNTLSLQYGRDNVKLESTNILVSLFTKLPDQRELIIEELLSNVEKLPVKRVQRRLRKVESDVFATDFTITVILLLENVNSYDYAKMIATSQPDLIPAVSETYSEDTRALNGFASQLAESIFDRFVKSTTNYRHVLENYVQDLIALLPFPQWCVSQDLLYFITRKLLFAYDPSHPQSANIESTCLHLLGSIGLAMFEIKCSTNPEDANNLVRLFNSPSSLPNFSKYFDNCFEFTGAIERHSAGKYLWHKKFGILMGLDEYADNAEGQSGEKLKLTIDEVKKLGEGSTSIKKPMNKIEPQMVRESYFSILHALDLLNMYEPYLKLILSILGKNKIKLKSTAIKCLSLLATADQRILNSPMVKNTISKTLQDPSASVKDAVLDLISIGSSYLEYYQQLNVNYDDESVLIRKHVLKINGNIYDETKSLETQVFVASRILLKIEDEEDNIIEMARNMLLEKWIFPVKADDNLLEQQSAEYKNILIVMSSVAIMNSKCSQLFEWYLNFFLLNKQLHSPEVYDCILRSLNKLTDPLVQGIVELQSTEPTESNILLKQKFLVLLSKFADCSSAFITKDHIIALYPYIVSDEKSNLQFHILHVFKNTMQNLSNFKPKFLFDLETILLSRLPRMSVKEIGEAMPLIWCVATNRKDISRVTKACSSCFQHMSPYINIANKNPSDITVESKLQRLIYLAAAFARFCKFPNKETKPAYVQSDEPVHEYVAKCLLLLSRQGIPHVIRRISIKALTQLCGDRPKLFNSKHILNLLDDEFESDHLDIKLVILESLYDFFMAEESKLIKQTGVNISVSSNTVPKGQKKQESFSGDGICAALVTRFLKHILKICLSQDIKSSLVAVRSLKLILQYGYTNPSHCIPTAIALVGSTNQYLRNIAIEVLTELFEKYETMVFAGISQGVKVTVYYCKTLEGPGFYNNDSFLRTLQSIMANSKKNSAKFFKSVTRVLQIYFNQIVGPNCDSETRDGILFLTNNLPLLKFPTQYELVTLLKVIELESNQLKEAIVDEFELNQNIEDSVENIKNSIIAEMSLFEVKNLFIHLYGLKSDVTSEAEDATLRNKPLPTIAFQSHLGERISLIIAQGEREDMIQRYVNSQN</sequence>
<name>A0A1Q2ZWJ4_ZYGRO</name>
<dbReference type="GO" id="GO:0010468">
    <property type="term" value="P:regulation of gene expression"/>
    <property type="evidence" value="ECO:0007669"/>
    <property type="project" value="InterPro"/>
</dbReference>
<keyword evidence="5 6" id="KW-0131">Cell cycle</keyword>
<dbReference type="Proteomes" id="UP000187013">
    <property type="component" value="Unassembled WGS sequence"/>
</dbReference>
<dbReference type="eggNOG" id="KOG1020">
    <property type="taxonomic scope" value="Eukaryota"/>
</dbReference>
<dbReference type="OrthoDB" id="418242at2759"/>
<dbReference type="InterPro" id="IPR016024">
    <property type="entry name" value="ARM-type_fold"/>
</dbReference>
<dbReference type="GO" id="GO:0140588">
    <property type="term" value="P:chromatin looping"/>
    <property type="evidence" value="ECO:0007669"/>
    <property type="project" value="InterPro"/>
</dbReference>
<dbReference type="PANTHER" id="PTHR21704">
    <property type="entry name" value="NIPPED-B-LIKE PROTEIN DELANGIN SCC2-RELATED"/>
    <property type="match status" value="1"/>
</dbReference>
<gene>
    <name evidence="8" type="ORF">ZYGR_0I01660</name>
</gene>
<evidence type="ECO:0000256" key="1">
    <source>
        <dbReference type="ARBA" id="ARBA00004123"/>
    </source>
</evidence>
<dbReference type="InterPro" id="IPR033031">
    <property type="entry name" value="Scc2/Nipped-B"/>
</dbReference>
<dbReference type="GO" id="GO:0090694">
    <property type="term" value="C:Scc2-Scc4 cohesin loading complex"/>
    <property type="evidence" value="ECO:0007669"/>
    <property type="project" value="TreeGrafter"/>
</dbReference>
<reference evidence="8 9" key="1">
    <citation type="submission" date="2016-08" db="EMBL/GenBank/DDBJ databases">
        <title>Draft genome sequence of allopolyploid Zygosaccharomyces rouxii.</title>
        <authorList>
            <person name="Watanabe J."/>
            <person name="Uehara K."/>
            <person name="Mogi Y."/>
            <person name="Tsukioka Y."/>
        </authorList>
    </citation>
    <scope>NUCLEOTIDE SEQUENCE [LARGE SCALE GENOMIC DNA]</scope>
    <source>
        <strain evidence="8 9">NBRC 110957</strain>
    </source>
</reference>
<organism evidence="8 9">
    <name type="scientific">Zygosaccharomyces rouxii</name>
    <dbReference type="NCBI Taxonomy" id="4956"/>
    <lineage>
        <taxon>Eukaryota</taxon>
        <taxon>Fungi</taxon>
        <taxon>Dikarya</taxon>
        <taxon>Ascomycota</taxon>
        <taxon>Saccharomycotina</taxon>
        <taxon>Saccharomycetes</taxon>
        <taxon>Saccharomycetales</taxon>
        <taxon>Saccharomycetaceae</taxon>
        <taxon>Zygosaccharomyces</taxon>
    </lineage>
</organism>
<comment type="caution">
    <text evidence="8">The sequence shown here is derived from an EMBL/GenBank/DDBJ whole genome shotgun (WGS) entry which is preliminary data.</text>
</comment>
<comment type="subcellular location">
    <subcellularLocation>
        <location evidence="1 6">Nucleus</location>
    </subcellularLocation>
</comment>
<proteinExistence type="inferred from homology"/>
<dbReference type="EMBL" id="BDGX01000009">
    <property type="protein sequence ID" value="GAV47870.1"/>
    <property type="molecule type" value="Genomic_DNA"/>
</dbReference>
<evidence type="ECO:0000259" key="7">
    <source>
        <dbReference type="Pfam" id="PF12830"/>
    </source>
</evidence>
<evidence type="ECO:0000256" key="3">
    <source>
        <dbReference type="ARBA" id="ARBA00022737"/>
    </source>
</evidence>
<dbReference type="InterPro" id="IPR026003">
    <property type="entry name" value="Cohesin_HEAT"/>
</dbReference>
<dbReference type="SUPFAM" id="SSF48371">
    <property type="entry name" value="ARM repeat"/>
    <property type="match status" value="2"/>
</dbReference>
<keyword evidence="3 6" id="KW-0677">Repeat</keyword>
<evidence type="ECO:0000313" key="8">
    <source>
        <dbReference type="EMBL" id="GAV47870.1"/>
    </source>
</evidence>
<evidence type="ECO:0000256" key="2">
    <source>
        <dbReference type="ARBA" id="ARBA00009252"/>
    </source>
</evidence>
<accession>A0A1Q2ZWJ4</accession>
<dbReference type="Pfam" id="PF12765">
    <property type="entry name" value="Cohesin_HEAT"/>
    <property type="match status" value="1"/>
</dbReference>
<evidence type="ECO:0000256" key="4">
    <source>
        <dbReference type="ARBA" id="ARBA00023242"/>
    </source>
</evidence>
<dbReference type="GO" id="GO:0061775">
    <property type="term" value="F:cohesin loader activity"/>
    <property type="evidence" value="ECO:0007669"/>
    <property type="project" value="InterPro"/>
</dbReference>
<keyword evidence="4 6" id="KW-0539">Nucleus</keyword>
<evidence type="ECO:0000256" key="5">
    <source>
        <dbReference type="ARBA" id="ARBA00023306"/>
    </source>
</evidence>
<dbReference type="GO" id="GO:0003682">
    <property type="term" value="F:chromatin binding"/>
    <property type="evidence" value="ECO:0007669"/>
    <property type="project" value="TreeGrafter"/>
</dbReference>
<protein>
    <recommendedName>
        <fullName evidence="6">Sister chromatid cohesion protein</fullName>
    </recommendedName>
</protein>
<dbReference type="GO" id="GO:1990414">
    <property type="term" value="P:replication-born double-strand break repair via sister chromatid exchange"/>
    <property type="evidence" value="ECO:0007669"/>
    <property type="project" value="TreeGrafter"/>
</dbReference>
<dbReference type="InterPro" id="IPR024986">
    <property type="entry name" value="Nipped-B_C"/>
</dbReference>
<evidence type="ECO:0000313" key="9">
    <source>
        <dbReference type="Proteomes" id="UP000187013"/>
    </source>
</evidence>